<proteinExistence type="predicted"/>
<evidence type="ECO:0000313" key="1">
    <source>
        <dbReference type="EMBL" id="CAB4187980.1"/>
    </source>
</evidence>
<name>A0A6J5QTR1_9CAUD</name>
<accession>A0A6J5QTR1</accession>
<organism evidence="1">
    <name type="scientific">uncultured Caudovirales phage</name>
    <dbReference type="NCBI Taxonomy" id="2100421"/>
    <lineage>
        <taxon>Viruses</taxon>
        <taxon>Duplodnaviria</taxon>
        <taxon>Heunggongvirae</taxon>
        <taxon>Uroviricota</taxon>
        <taxon>Caudoviricetes</taxon>
        <taxon>Peduoviridae</taxon>
        <taxon>Maltschvirus</taxon>
        <taxon>Maltschvirus maltsch</taxon>
    </lineage>
</organism>
<dbReference type="EMBL" id="LR797114">
    <property type="protein sequence ID" value="CAB4187980.1"/>
    <property type="molecule type" value="Genomic_DNA"/>
</dbReference>
<reference evidence="1" key="1">
    <citation type="submission" date="2020-05" db="EMBL/GenBank/DDBJ databases">
        <authorList>
            <person name="Chiriac C."/>
            <person name="Salcher M."/>
            <person name="Ghai R."/>
            <person name="Kavagutti S V."/>
        </authorList>
    </citation>
    <scope>NUCLEOTIDE SEQUENCE</scope>
</reference>
<sequence length="158" mass="16961">MKSLETALAELERLAEKATKGEWSVFVPKRTGGALGDSGDRGIDASGVMIGEMWEHGQARNNPDGYRLDAISNAAYVCATQPQAITDLIALVRAQRDEVRNAALEEAAVVAENAVAIRTMGLTTRDHPGDRKHIPQSQSSITIAQAIRALKSKPEGKL</sequence>
<protein>
    <recommendedName>
        <fullName evidence="2">Ead/Ea22-like family protein</fullName>
    </recommendedName>
</protein>
<gene>
    <name evidence="1" type="ORF">UFOVP1169_37</name>
</gene>
<evidence type="ECO:0008006" key="2">
    <source>
        <dbReference type="Google" id="ProtNLM"/>
    </source>
</evidence>